<dbReference type="AlphaFoldDB" id="A0A165I4Z2"/>
<comment type="similarity">
    <text evidence="1 3">Belongs to the peptidase A1 family.</text>
</comment>
<accession>A0A165I4Z2</accession>
<keyword evidence="4" id="KW-0732">Signal</keyword>
<keyword evidence="3" id="KW-0378">Hydrolase</keyword>
<dbReference type="SUPFAM" id="SSF50630">
    <property type="entry name" value="Acid proteases"/>
    <property type="match status" value="1"/>
</dbReference>
<evidence type="ECO:0000259" key="5">
    <source>
        <dbReference type="PROSITE" id="PS51767"/>
    </source>
</evidence>
<dbReference type="EMBL" id="KV425999">
    <property type="protein sequence ID" value="KZV92904.1"/>
    <property type="molecule type" value="Genomic_DNA"/>
</dbReference>
<evidence type="ECO:0000256" key="3">
    <source>
        <dbReference type="RuleBase" id="RU000454"/>
    </source>
</evidence>
<dbReference type="InterPro" id="IPR033121">
    <property type="entry name" value="PEPTIDASE_A1"/>
</dbReference>
<evidence type="ECO:0000313" key="6">
    <source>
        <dbReference type="EMBL" id="KZV92904.1"/>
    </source>
</evidence>
<keyword evidence="7" id="KW-1185">Reference proteome</keyword>
<dbReference type="Proteomes" id="UP000077266">
    <property type="component" value="Unassembled WGS sequence"/>
</dbReference>
<dbReference type="Pfam" id="PF00026">
    <property type="entry name" value="Asp"/>
    <property type="match status" value="1"/>
</dbReference>
<feature type="chain" id="PRO_5007859061" evidence="4">
    <location>
        <begin position="20"/>
        <end position="513"/>
    </location>
</feature>
<organism evidence="6 7">
    <name type="scientific">Exidia glandulosa HHB12029</name>
    <dbReference type="NCBI Taxonomy" id="1314781"/>
    <lineage>
        <taxon>Eukaryota</taxon>
        <taxon>Fungi</taxon>
        <taxon>Dikarya</taxon>
        <taxon>Basidiomycota</taxon>
        <taxon>Agaricomycotina</taxon>
        <taxon>Agaricomycetes</taxon>
        <taxon>Auriculariales</taxon>
        <taxon>Exidiaceae</taxon>
        <taxon>Exidia</taxon>
    </lineage>
</organism>
<dbReference type="PANTHER" id="PTHR47966:SF51">
    <property type="entry name" value="BETA-SITE APP-CLEAVING ENZYME, ISOFORM A-RELATED"/>
    <property type="match status" value="1"/>
</dbReference>
<protein>
    <submittedName>
        <fullName evidence="6">Acid protease</fullName>
    </submittedName>
</protein>
<dbReference type="CDD" id="cd05471">
    <property type="entry name" value="pepsin_like"/>
    <property type="match status" value="1"/>
</dbReference>
<dbReference type="GO" id="GO:0006508">
    <property type="term" value="P:proteolysis"/>
    <property type="evidence" value="ECO:0007669"/>
    <property type="project" value="UniProtKB-KW"/>
</dbReference>
<evidence type="ECO:0000256" key="4">
    <source>
        <dbReference type="SAM" id="SignalP"/>
    </source>
</evidence>
<dbReference type="PROSITE" id="PS00141">
    <property type="entry name" value="ASP_PROTEASE"/>
    <property type="match status" value="1"/>
</dbReference>
<feature type="signal peptide" evidence="4">
    <location>
        <begin position="1"/>
        <end position="19"/>
    </location>
</feature>
<dbReference type="PANTHER" id="PTHR47966">
    <property type="entry name" value="BETA-SITE APP-CLEAVING ENZYME, ISOFORM A-RELATED"/>
    <property type="match status" value="1"/>
</dbReference>
<keyword evidence="2 3" id="KW-0064">Aspartyl protease</keyword>
<gene>
    <name evidence="6" type="ORF">EXIGLDRAFT_836070</name>
</gene>
<dbReference type="InParanoid" id="A0A165I4Z2"/>
<dbReference type="PRINTS" id="PR00792">
    <property type="entry name" value="PEPSIN"/>
</dbReference>
<dbReference type="InterPro" id="IPR034164">
    <property type="entry name" value="Pepsin-like_dom"/>
</dbReference>
<dbReference type="InterPro" id="IPR021109">
    <property type="entry name" value="Peptidase_aspartic_dom_sf"/>
</dbReference>
<dbReference type="PROSITE" id="PS51767">
    <property type="entry name" value="PEPTIDASE_A1"/>
    <property type="match status" value="1"/>
</dbReference>
<dbReference type="Gene3D" id="2.40.70.10">
    <property type="entry name" value="Acid Proteases"/>
    <property type="match status" value="2"/>
</dbReference>
<evidence type="ECO:0000256" key="1">
    <source>
        <dbReference type="ARBA" id="ARBA00007447"/>
    </source>
</evidence>
<name>A0A165I4Z2_EXIGL</name>
<dbReference type="OrthoDB" id="15189at2759"/>
<dbReference type="InterPro" id="IPR001969">
    <property type="entry name" value="Aspartic_peptidase_AS"/>
</dbReference>
<evidence type="ECO:0000256" key="2">
    <source>
        <dbReference type="ARBA" id="ARBA00022750"/>
    </source>
</evidence>
<sequence>MLSWVVAVAVLSSLPATYGVQLALTRHPTPNSATVGRQNDIQRRSGAFSISGVANSLYSAEFSIGQRPFSFVLDTGSSDLWLYRGSNAGEDSSLGLQDGFFNLGIQYGSGSISGEIAFAPFHVGNYTVASQALLDVSVTTGFDALYNGGASGIIGLGFGGPSASVIEGTIFNNQGGSLDGQTVLANIFASDPSGDTFLAFQLNRDDRNSSTPDGTFSINEVPDTFVEAVKTAPITPAVRHEDFGDLPRWLVSVDALVVAGKTVPTRSGYTSAPRGSALGLLDTGTSIALLQPDLVAEIYDSIPGSKLVHNPSLGSIPDIYLVPCTARMSVSFVVGQQNIFIDPRDVVMTLSFPFKGSNKTVCIGAFFSTDSFLLPSFDLQLGDSFLRNAFIVYNYNGNLNFDTSATKMPFVQLVPVTKEITNDTEYLAARQAALANLPPEANLTDPDLIPALLSAAAPLLGIPGDGGSTSAGSGPTAGSPTVSGSAVSRVRCGDAVCVYVGIILGSVLGLVAL</sequence>
<feature type="domain" description="Peptidase A1" evidence="5">
    <location>
        <begin position="58"/>
        <end position="404"/>
    </location>
</feature>
<dbReference type="GO" id="GO:0004190">
    <property type="term" value="F:aspartic-type endopeptidase activity"/>
    <property type="evidence" value="ECO:0007669"/>
    <property type="project" value="UniProtKB-KW"/>
</dbReference>
<proteinExistence type="inferred from homology"/>
<evidence type="ECO:0000313" key="7">
    <source>
        <dbReference type="Proteomes" id="UP000077266"/>
    </source>
</evidence>
<dbReference type="InterPro" id="IPR001461">
    <property type="entry name" value="Aspartic_peptidase_A1"/>
</dbReference>
<reference evidence="6 7" key="1">
    <citation type="journal article" date="2016" name="Mol. Biol. Evol.">
        <title>Comparative Genomics of Early-Diverging Mushroom-Forming Fungi Provides Insights into the Origins of Lignocellulose Decay Capabilities.</title>
        <authorList>
            <person name="Nagy L.G."/>
            <person name="Riley R."/>
            <person name="Tritt A."/>
            <person name="Adam C."/>
            <person name="Daum C."/>
            <person name="Floudas D."/>
            <person name="Sun H."/>
            <person name="Yadav J.S."/>
            <person name="Pangilinan J."/>
            <person name="Larsson K.H."/>
            <person name="Matsuura K."/>
            <person name="Barry K."/>
            <person name="Labutti K."/>
            <person name="Kuo R."/>
            <person name="Ohm R.A."/>
            <person name="Bhattacharya S.S."/>
            <person name="Shirouzu T."/>
            <person name="Yoshinaga Y."/>
            <person name="Martin F.M."/>
            <person name="Grigoriev I.V."/>
            <person name="Hibbett D.S."/>
        </authorList>
    </citation>
    <scope>NUCLEOTIDE SEQUENCE [LARGE SCALE GENOMIC DNA]</scope>
    <source>
        <strain evidence="6 7">HHB12029</strain>
    </source>
</reference>
<keyword evidence="3 6" id="KW-0645">Protease</keyword>